<gene>
    <name evidence="3" type="ORF">SAMN05421541_12863</name>
</gene>
<dbReference type="STRING" id="35752.SAMN05421541_12863"/>
<protein>
    <submittedName>
        <fullName evidence="3">Uncharacterized protein</fullName>
    </submittedName>
</protein>
<accession>A0A1I2MES8</accession>
<keyword evidence="2" id="KW-0812">Transmembrane</keyword>
<dbReference type="EMBL" id="FONV01000028">
    <property type="protein sequence ID" value="SFF89468.1"/>
    <property type="molecule type" value="Genomic_DNA"/>
</dbReference>
<dbReference type="Proteomes" id="UP000199645">
    <property type="component" value="Unassembled WGS sequence"/>
</dbReference>
<dbReference type="AlphaFoldDB" id="A0A1I2MES8"/>
<feature type="transmembrane region" description="Helical" evidence="2">
    <location>
        <begin position="105"/>
        <end position="125"/>
    </location>
</feature>
<organism evidence="3 4">
    <name type="scientific">Actinoplanes philippinensis</name>
    <dbReference type="NCBI Taxonomy" id="35752"/>
    <lineage>
        <taxon>Bacteria</taxon>
        <taxon>Bacillati</taxon>
        <taxon>Actinomycetota</taxon>
        <taxon>Actinomycetes</taxon>
        <taxon>Micromonosporales</taxon>
        <taxon>Micromonosporaceae</taxon>
        <taxon>Actinoplanes</taxon>
    </lineage>
</organism>
<evidence type="ECO:0000256" key="2">
    <source>
        <dbReference type="SAM" id="Phobius"/>
    </source>
</evidence>
<sequence length="331" mass="35644">MTTGHRAELPGSATHVGMGMSPEARQRLDHGFQRRAEEQQTRHAADWQHAAQLGETLGLGRPLGIFHLETTPPLGVRRVLRLLVPAAMFLLVLVLLIVWTPDTALPLLSLIPFVAVGYCLVFFVVSRRGRFTRWLYGYAGGLAEADPDGPPRVVRFAEVTDVVDEWSSSGSESSWDYQGFRLTTADGRTVPITAKYRNALDPYGPVGALIAALAPAEVGTAVPRFPSTADLITDGAVIPIAARAAATVRSGETVVRGDLRVAPDGIAGPKDTAITPWAAIERIELRPGHVKVRRIGGKALKYDNYRDGSGYAVLCHVLIALGVDASFEPRG</sequence>
<keyword evidence="2" id="KW-0472">Membrane</keyword>
<keyword evidence="2" id="KW-1133">Transmembrane helix</keyword>
<evidence type="ECO:0000313" key="3">
    <source>
        <dbReference type="EMBL" id="SFF89468.1"/>
    </source>
</evidence>
<feature type="region of interest" description="Disordered" evidence="1">
    <location>
        <begin position="1"/>
        <end position="20"/>
    </location>
</feature>
<evidence type="ECO:0000313" key="4">
    <source>
        <dbReference type="Proteomes" id="UP000199645"/>
    </source>
</evidence>
<feature type="transmembrane region" description="Helical" evidence="2">
    <location>
        <begin position="79"/>
        <end position="99"/>
    </location>
</feature>
<name>A0A1I2MES8_9ACTN</name>
<keyword evidence="4" id="KW-1185">Reference proteome</keyword>
<evidence type="ECO:0000256" key="1">
    <source>
        <dbReference type="SAM" id="MobiDB-lite"/>
    </source>
</evidence>
<reference evidence="3 4" key="1">
    <citation type="submission" date="2016-10" db="EMBL/GenBank/DDBJ databases">
        <authorList>
            <person name="de Groot N.N."/>
        </authorList>
    </citation>
    <scope>NUCLEOTIDE SEQUENCE [LARGE SCALE GENOMIC DNA]</scope>
    <source>
        <strain evidence="3 4">DSM 43019</strain>
    </source>
</reference>
<proteinExistence type="predicted"/>